<keyword evidence="3" id="KW-1185">Reference proteome</keyword>
<organism evidence="2 3">
    <name type="scientific">Durusdinium trenchii</name>
    <dbReference type="NCBI Taxonomy" id="1381693"/>
    <lineage>
        <taxon>Eukaryota</taxon>
        <taxon>Sar</taxon>
        <taxon>Alveolata</taxon>
        <taxon>Dinophyceae</taxon>
        <taxon>Suessiales</taxon>
        <taxon>Symbiodiniaceae</taxon>
        <taxon>Durusdinium</taxon>
    </lineage>
</organism>
<feature type="region of interest" description="Disordered" evidence="1">
    <location>
        <begin position="720"/>
        <end position="760"/>
    </location>
</feature>
<feature type="region of interest" description="Disordered" evidence="1">
    <location>
        <begin position="404"/>
        <end position="434"/>
    </location>
</feature>
<accession>A0ABP0NIG2</accession>
<gene>
    <name evidence="2" type="ORF">CCMP2556_LOCUS30942</name>
</gene>
<proteinExistence type="predicted"/>
<reference evidence="2 3" key="1">
    <citation type="submission" date="2024-02" db="EMBL/GenBank/DDBJ databases">
        <authorList>
            <person name="Chen Y."/>
            <person name="Shah S."/>
            <person name="Dougan E. K."/>
            <person name="Thang M."/>
            <person name="Chan C."/>
        </authorList>
    </citation>
    <scope>NUCLEOTIDE SEQUENCE [LARGE SCALE GENOMIC DNA]</scope>
</reference>
<feature type="region of interest" description="Disordered" evidence="1">
    <location>
        <begin position="531"/>
        <end position="645"/>
    </location>
</feature>
<feature type="compositionally biased region" description="Basic and acidic residues" evidence="1">
    <location>
        <begin position="28"/>
        <end position="38"/>
    </location>
</feature>
<feature type="compositionally biased region" description="Basic and acidic residues" evidence="1">
    <location>
        <begin position="425"/>
        <end position="434"/>
    </location>
</feature>
<protein>
    <submittedName>
        <fullName evidence="2">Uncharacterized protein</fullName>
    </submittedName>
</protein>
<evidence type="ECO:0000313" key="2">
    <source>
        <dbReference type="EMBL" id="CAK9062917.1"/>
    </source>
</evidence>
<evidence type="ECO:0000256" key="1">
    <source>
        <dbReference type="SAM" id="MobiDB-lite"/>
    </source>
</evidence>
<feature type="region of interest" description="Disordered" evidence="1">
    <location>
        <begin position="1"/>
        <end position="59"/>
    </location>
</feature>
<comment type="caution">
    <text evidence="2">The sequence shown here is derived from an EMBL/GenBank/DDBJ whole genome shotgun (WGS) entry which is preliminary data.</text>
</comment>
<evidence type="ECO:0000313" key="3">
    <source>
        <dbReference type="Proteomes" id="UP001642484"/>
    </source>
</evidence>
<feature type="compositionally biased region" description="Pro residues" evidence="1">
    <location>
        <begin position="602"/>
        <end position="611"/>
    </location>
</feature>
<sequence length="760" mass="83704">MEVGKETWTLRRSAPVQSTPGAPGPEATGRDPEAERRFKLSHSIDGSQFAQAPAATSTEEERTFADEVPSVCRVHIRQEILSADHEDDAAETVGRGILWREKTSLGHYLAHANDPPPEGDSADQDDSYQVISSNSVRGPEKQFRVHLLTVEGFCLGCGWRSRSTQMTVLTPGEYWANPTGYGKCARCFAKGDLPKSWFVSRLGTVEGKDIPDLEVDTESSATSGSETDDSVDTQSVLPAPEALQPHLDFLTKPLALILVAKQIPWVVQAKLAQEGYVTVEDLGDRWNTPEDARAQGPRDLEFTAMRLLQAVRAAKSLAQTQLHVGRTTATEPPGTAKGPLDSLCDRRVLETAYAEAYSCLKPRLESQGSDAYLKRQFKRIAAGELGYIQAKHIVGALPEDGERPVKTTRKVSVDGWDRADEEETRPDPRNRRQLERTHTVFRTTLLMCIAGQPQFAHLRLSKETPDEWYEWFYGEDIAGRRPPPSERVLQFAERNAWRKIHDLVHSGTPLTEALSKLRHDHLFWQREGLGKTRGKPWTQVWQTQWDKPAKGGKDRGRKTSPEGGKRQNPEGRARGPAPPASSEVPQVDPHSEARNGPGALGPVPPTPPPSEPKPRPAAGGPSRPQRDHQTKATSMPTGERVPLPPEAKPTILLLYAGKDDAGSLDSYLHATCPDLSSLVWAIDIRRDKGPVRGRSETDDDSMLVLRQMYLTSLAYQGLAQCHPPRGPHGGQRQPPGTQVLIPVGDPSLHQVGKPVAPPPH</sequence>
<dbReference type="EMBL" id="CAXAMN010021740">
    <property type="protein sequence ID" value="CAK9062917.1"/>
    <property type="molecule type" value="Genomic_DNA"/>
</dbReference>
<feature type="compositionally biased region" description="Basic and acidic residues" evidence="1">
    <location>
        <begin position="404"/>
        <end position="418"/>
    </location>
</feature>
<dbReference type="Proteomes" id="UP001642484">
    <property type="component" value="Unassembled WGS sequence"/>
</dbReference>
<name>A0ABP0NIG2_9DINO</name>
<feature type="region of interest" description="Disordered" evidence="1">
    <location>
        <begin position="210"/>
        <end position="233"/>
    </location>
</feature>
<feature type="compositionally biased region" description="Polar residues" evidence="1">
    <location>
        <begin position="44"/>
        <end position="57"/>
    </location>
</feature>
<feature type="compositionally biased region" description="Basic and acidic residues" evidence="1">
    <location>
        <begin position="547"/>
        <end position="573"/>
    </location>
</feature>